<sequence length="624" mass="69059">MTHSYSKAAAAVAVVLFASHQTQAQQIETISVIGARLPVQQAQLSAALTKIDRAHIEASGAISVTELLRGQAGISLSQSGARGAVTQVRMRGSEANHVLVMVDGVEINDLSDGGVDFAHLHLDNITSIEILRGPQSALWGNGAVGGVISITTLQAQEPLSGQLKLEAGDASSSNLAASISGKQGEFNYALNASDYNSDGQNVSRQGNEKDGYENRQFSTGLGWQITPASKVNLSVRHVSASSDYDETDYAVTGLPQDTDHYTEIEQYQGKLNWLFAPEGTEWQQDLGLELNHNDNQNFANGAYTNANQSEKLRLYWQGSYQYQQNSHLSLLTERVEEDFDQQDPSGFSDQARTNDANSIGIDWLHQLSGQWSVSASMRHDNNNFFENAESYQAGLSFYPGQGHKLYISAGKAIKNPTFIELFGFFPGSFIGNPDLQAEHSVSMEIGGELQLSQQWQLSGALYKARLKDEIASSADFTSSINLKDTSERKGAELEIRGQWHQLKLTGAYSYLDSQQPDFSGELQPELRRANHSGFISADYSFPRLPLELFIRASYQGTQLDTNFLTFSTVKLPAYTLVDLALSYRLDEQWKLRLRAENLFDKEHEDVLGFVGQQRQFWLSARYQF</sequence>
<dbReference type="Gene3D" id="2.40.170.20">
    <property type="entry name" value="TonB-dependent receptor, beta-barrel domain"/>
    <property type="match status" value="1"/>
</dbReference>
<dbReference type="KEGG" id="lal:AT746_00795"/>
<proteinExistence type="inferred from homology"/>
<keyword evidence="16" id="KW-1185">Reference proteome</keyword>
<dbReference type="GO" id="GO:0009279">
    <property type="term" value="C:cell outer membrane"/>
    <property type="evidence" value="ECO:0007669"/>
    <property type="project" value="UniProtKB-SubCell"/>
</dbReference>
<dbReference type="InterPro" id="IPR036942">
    <property type="entry name" value="Beta-barrel_TonB_sf"/>
</dbReference>
<keyword evidence="5 12" id="KW-0732">Signal</keyword>
<reference evidence="15 16" key="1">
    <citation type="submission" date="2015-12" db="EMBL/GenBank/DDBJ databases">
        <title>Complete genome of Lacimicrobium alkaliphilum KCTC 32984.</title>
        <authorList>
            <person name="Kim S.-G."/>
            <person name="Lee Y.-J."/>
        </authorList>
    </citation>
    <scope>NUCLEOTIDE SEQUENCE [LARGE SCALE GENOMIC DNA]</scope>
    <source>
        <strain evidence="15 16">YelD216</strain>
    </source>
</reference>
<evidence type="ECO:0000259" key="14">
    <source>
        <dbReference type="Pfam" id="PF07715"/>
    </source>
</evidence>
<evidence type="ECO:0000259" key="13">
    <source>
        <dbReference type="Pfam" id="PF00593"/>
    </source>
</evidence>
<dbReference type="RefSeq" id="WP_062475074.1">
    <property type="nucleotide sequence ID" value="NZ_CP013650.1"/>
</dbReference>
<evidence type="ECO:0000313" key="15">
    <source>
        <dbReference type="EMBL" id="ALS96958.1"/>
    </source>
</evidence>
<evidence type="ECO:0000256" key="4">
    <source>
        <dbReference type="ARBA" id="ARBA00022692"/>
    </source>
</evidence>
<dbReference type="GO" id="GO:0006811">
    <property type="term" value="P:monoatomic ion transport"/>
    <property type="evidence" value="ECO:0007669"/>
    <property type="project" value="UniProtKB-KW"/>
</dbReference>
<evidence type="ECO:0008006" key="17">
    <source>
        <dbReference type="Google" id="ProtNLM"/>
    </source>
</evidence>
<dbReference type="Pfam" id="PF07715">
    <property type="entry name" value="Plug"/>
    <property type="match status" value="1"/>
</dbReference>
<gene>
    <name evidence="15" type="ORF">AT746_00795</name>
</gene>
<dbReference type="Pfam" id="PF00593">
    <property type="entry name" value="TonB_dep_Rec_b-barrel"/>
    <property type="match status" value="1"/>
</dbReference>
<dbReference type="PANTHER" id="PTHR30069:SF53">
    <property type="entry name" value="COLICIN I RECEPTOR-RELATED"/>
    <property type="match status" value="1"/>
</dbReference>
<keyword evidence="3 10" id="KW-1134">Transmembrane beta strand</keyword>
<dbReference type="Proteomes" id="UP000068447">
    <property type="component" value="Chromosome"/>
</dbReference>
<evidence type="ECO:0000256" key="9">
    <source>
        <dbReference type="ARBA" id="ARBA00023237"/>
    </source>
</evidence>
<evidence type="ECO:0000256" key="12">
    <source>
        <dbReference type="SAM" id="SignalP"/>
    </source>
</evidence>
<evidence type="ECO:0000256" key="5">
    <source>
        <dbReference type="ARBA" id="ARBA00022729"/>
    </source>
</evidence>
<feature type="chain" id="PRO_5006835815" description="TonB-dependent receptor" evidence="12">
    <location>
        <begin position="25"/>
        <end position="624"/>
    </location>
</feature>
<evidence type="ECO:0000256" key="1">
    <source>
        <dbReference type="ARBA" id="ARBA00004571"/>
    </source>
</evidence>
<comment type="similarity">
    <text evidence="10 11">Belongs to the TonB-dependent receptor family.</text>
</comment>
<keyword evidence="2 10" id="KW-0813">Transport</keyword>
<keyword evidence="4 10" id="KW-0812">Transmembrane</keyword>
<dbReference type="Gene3D" id="2.170.130.10">
    <property type="entry name" value="TonB-dependent receptor, plug domain"/>
    <property type="match status" value="1"/>
</dbReference>
<feature type="signal peptide" evidence="12">
    <location>
        <begin position="1"/>
        <end position="24"/>
    </location>
</feature>
<keyword evidence="6" id="KW-0406">Ion transport</keyword>
<dbReference type="PROSITE" id="PS52016">
    <property type="entry name" value="TONB_DEPENDENT_REC_3"/>
    <property type="match status" value="1"/>
</dbReference>
<dbReference type="CDD" id="cd01347">
    <property type="entry name" value="ligand_gated_channel"/>
    <property type="match status" value="1"/>
</dbReference>
<dbReference type="InterPro" id="IPR012910">
    <property type="entry name" value="Plug_dom"/>
</dbReference>
<organism evidence="15 16">
    <name type="scientific">Lacimicrobium alkaliphilum</name>
    <dbReference type="NCBI Taxonomy" id="1526571"/>
    <lineage>
        <taxon>Bacteria</taxon>
        <taxon>Pseudomonadati</taxon>
        <taxon>Pseudomonadota</taxon>
        <taxon>Gammaproteobacteria</taxon>
        <taxon>Alteromonadales</taxon>
        <taxon>Alteromonadaceae</taxon>
        <taxon>Lacimicrobium</taxon>
    </lineage>
</organism>
<evidence type="ECO:0000256" key="3">
    <source>
        <dbReference type="ARBA" id="ARBA00022452"/>
    </source>
</evidence>
<dbReference type="STRING" id="1526571.AT746_00795"/>
<comment type="subcellular location">
    <subcellularLocation>
        <location evidence="1 10">Cell outer membrane</location>
        <topology evidence="1 10">Multi-pass membrane protein</topology>
    </subcellularLocation>
</comment>
<keyword evidence="7 11" id="KW-0798">TonB box</keyword>
<evidence type="ECO:0000256" key="10">
    <source>
        <dbReference type="PROSITE-ProRule" id="PRU01360"/>
    </source>
</evidence>
<keyword evidence="8 10" id="KW-0472">Membrane</keyword>
<evidence type="ECO:0000256" key="2">
    <source>
        <dbReference type="ARBA" id="ARBA00022448"/>
    </source>
</evidence>
<evidence type="ECO:0000313" key="16">
    <source>
        <dbReference type="Proteomes" id="UP000068447"/>
    </source>
</evidence>
<dbReference type="InterPro" id="IPR037066">
    <property type="entry name" value="Plug_dom_sf"/>
</dbReference>
<dbReference type="InterPro" id="IPR000531">
    <property type="entry name" value="Beta-barrel_TonB"/>
</dbReference>
<dbReference type="GO" id="GO:0015889">
    <property type="term" value="P:cobalamin transport"/>
    <property type="evidence" value="ECO:0007669"/>
    <property type="project" value="TreeGrafter"/>
</dbReference>
<dbReference type="SUPFAM" id="SSF56935">
    <property type="entry name" value="Porins"/>
    <property type="match status" value="1"/>
</dbReference>
<keyword evidence="9 10" id="KW-0998">Cell outer membrane</keyword>
<evidence type="ECO:0000256" key="11">
    <source>
        <dbReference type="RuleBase" id="RU003357"/>
    </source>
</evidence>
<dbReference type="PANTHER" id="PTHR30069">
    <property type="entry name" value="TONB-DEPENDENT OUTER MEMBRANE RECEPTOR"/>
    <property type="match status" value="1"/>
</dbReference>
<dbReference type="OrthoDB" id="9764669at2"/>
<evidence type="ECO:0000256" key="8">
    <source>
        <dbReference type="ARBA" id="ARBA00023136"/>
    </source>
</evidence>
<name>A0A0U3A7I1_9ALTE</name>
<dbReference type="AlphaFoldDB" id="A0A0U3A7I1"/>
<feature type="domain" description="TonB-dependent receptor-like beta-barrel" evidence="13">
    <location>
        <begin position="174"/>
        <end position="598"/>
    </location>
</feature>
<protein>
    <recommendedName>
        <fullName evidence="17">TonB-dependent receptor</fullName>
    </recommendedName>
</protein>
<feature type="domain" description="TonB-dependent receptor plug" evidence="14">
    <location>
        <begin position="43"/>
        <end position="147"/>
    </location>
</feature>
<accession>A0A0U3A7I1</accession>
<evidence type="ECO:0000256" key="7">
    <source>
        <dbReference type="ARBA" id="ARBA00023077"/>
    </source>
</evidence>
<dbReference type="EMBL" id="CP013650">
    <property type="protein sequence ID" value="ALS96958.1"/>
    <property type="molecule type" value="Genomic_DNA"/>
</dbReference>
<evidence type="ECO:0000256" key="6">
    <source>
        <dbReference type="ARBA" id="ARBA00023065"/>
    </source>
</evidence>
<dbReference type="InterPro" id="IPR039426">
    <property type="entry name" value="TonB-dep_rcpt-like"/>
</dbReference>